<dbReference type="GO" id="GO:0005524">
    <property type="term" value="F:ATP binding"/>
    <property type="evidence" value="ECO:0007669"/>
    <property type="project" value="InterPro"/>
</dbReference>
<feature type="compositionally biased region" description="Basic and acidic residues" evidence="1">
    <location>
        <begin position="653"/>
        <end position="664"/>
    </location>
</feature>
<dbReference type="GO" id="GO:0004674">
    <property type="term" value="F:protein serine/threonine kinase activity"/>
    <property type="evidence" value="ECO:0007669"/>
    <property type="project" value="TreeGrafter"/>
</dbReference>
<dbReference type="InterPro" id="IPR001245">
    <property type="entry name" value="Ser-Thr/Tyr_kinase_cat_dom"/>
</dbReference>
<dbReference type="InterPro" id="IPR001715">
    <property type="entry name" value="CH_dom"/>
</dbReference>
<dbReference type="CDD" id="cd13316">
    <property type="entry name" value="PH_Boi"/>
    <property type="match status" value="1"/>
</dbReference>
<dbReference type="EMBL" id="CYGV01001743">
    <property type="protein sequence ID" value="CUA76969.1"/>
    <property type="molecule type" value="Genomic_DNA"/>
</dbReference>
<keyword evidence="5" id="KW-0808">Transferase</keyword>
<feature type="region of interest" description="Disordered" evidence="1">
    <location>
        <begin position="210"/>
        <end position="231"/>
    </location>
</feature>
<keyword evidence="6" id="KW-1185">Reference proteome</keyword>
<dbReference type="SMART" id="SM00220">
    <property type="entry name" value="S_TKc"/>
    <property type="match status" value="1"/>
</dbReference>
<feature type="domain" description="Protein kinase" evidence="3">
    <location>
        <begin position="371"/>
        <end position="640"/>
    </location>
</feature>
<organism evidence="5 6">
    <name type="scientific">Rhizoctonia solani</name>
    <dbReference type="NCBI Taxonomy" id="456999"/>
    <lineage>
        <taxon>Eukaryota</taxon>
        <taxon>Fungi</taxon>
        <taxon>Dikarya</taxon>
        <taxon>Basidiomycota</taxon>
        <taxon>Agaricomycotina</taxon>
        <taxon>Agaricomycetes</taxon>
        <taxon>Cantharellales</taxon>
        <taxon>Ceratobasidiaceae</taxon>
        <taxon>Rhizoctonia</taxon>
    </lineage>
</organism>
<feature type="compositionally biased region" description="Polar residues" evidence="1">
    <location>
        <begin position="220"/>
        <end position="231"/>
    </location>
</feature>
<dbReference type="Gene3D" id="1.10.418.10">
    <property type="entry name" value="Calponin-like domain"/>
    <property type="match status" value="1"/>
</dbReference>
<dbReference type="SMART" id="SM00233">
    <property type="entry name" value="PH"/>
    <property type="match status" value="1"/>
</dbReference>
<dbReference type="PROSITE" id="PS50021">
    <property type="entry name" value="CH"/>
    <property type="match status" value="1"/>
</dbReference>
<sequence>MDRRVSIDHLIVHICESDGINTLKYGMEQKIKLPKAKGFDVATTTTDGIIYMDVSGFQPYDGISEFRDSGSAFVPRPKRLKVIHCVAEYKKEGSGMNQALMGIVSELYQKRVLRMDHQLVFAVFHDDIDILRIVAEGWRNGCIHLYQVGYYALRNPLQAVKFYLAIRRIRQIGQQYLQELRQSEVQLEIDYMEQPPVDEWATEKMDSISEDLNEPDGQAYNGNGPNEQAGWSDQLSALGKWDSPSKIFAYFDSMSILQLDSHSSHPPLSDHAPHEQKDGDPDSQIKPQTGSSPPRPIEDINLLEKQEPVLAISLPQVPEVLSTPTRDQTPLSEISRSTDIVQSSHMTSLDMFQCLVKHGCNDLTDLIHPEKYTSCRVAEGAFGDIWKGELNDGTPIAVKVLRFALVSDSGGKNLKRMVREIYAWSKLDHENVHRLLGMTIMEGRLGMVSRWMSKGNLRDYLDQNTSLDRYELCVQITRGVEYIHSMGMVHGDIKASNILVSTDGVLKLTDFDHSLISECSLMFTATTRVGGGTPRWMVGHSPAPELFDQTSHQRTQPTDIYALGMTLLEVITGSVPYSQCLNDTQVLLKVVQKAAPERSLEHFADNSLGNKMWKLLMRCWRHDPNLRPSAQVVLTCISSLSCPEGETGTTATDPKKSLRSDEQRTPLTPKQPTSQTGSPTFNFSLVPLSRPGRLTKKKKKVMNGVNASEGEAFPGHTKKRNILRGLAGCAKERFGVLLSSLRKTRKPAPWYSSGEAGVLGTANEGPSTGLHAFNQIGEPDCAGWMRKKGAMYNSWKSWYFVLKGQQLYYLKSPTETVIKGYVNITGYKIFADENVDPGRYGFRIVHDIAKSHCFSSEKQAVVRKWMHALIKATIWRNWNDPVRSSCNVNTVLLAIAQQMNPTPRPPSPSEREAIQRATRRENPNQLSSRDARILMSLSENGPPLRHPADRHRTNSLPVGGKQEPTLNDSSTAASVGAQGLVDWVNSKLPSNCPLAKDLSTSMSSGLILFRLAESIKQVDLGVPDSAFSESADDDRLDGLFKLFDFLLDHDIRFGSVSINDVRNGNSEKVGQIVRALKVWDEKRQAGGTKTTSSLYTTGGS</sequence>
<dbReference type="Gene3D" id="2.30.29.30">
    <property type="entry name" value="Pleckstrin-homology domain (PH domain)/Phosphotyrosine-binding domain (PTB)"/>
    <property type="match status" value="1"/>
</dbReference>
<evidence type="ECO:0000256" key="1">
    <source>
        <dbReference type="SAM" id="MobiDB-lite"/>
    </source>
</evidence>
<dbReference type="PROSITE" id="PS50011">
    <property type="entry name" value="PROTEIN_KINASE_DOM"/>
    <property type="match status" value="1"/>
</dbReference>
<dbReference type="Proteomes" id="UP000044841">
    <property type="component" value="Unassembled WGS sequence"/>
</dbReference>
<evidence type="ECO:0000259" key="4">
    <source>
        <dbReference type="PROSITE" id="PS50021"/>
    </source>
</evidence>
<feature type="region of interest" description="Disordered" evidence="1">
    <location>
        <begin position="898"/>
        <end position="970"/>
    </location>
</feature>
<feature type="compositionally biased region" description="Low complexity" evidence="1">
    <location>
        <begin position="261"/>
        <end position="270"/>
    </location>
</feature>
<dbReference type="InterPro" id="IPR011993">
    <property type="entry name" value="PH-like_dom_sf"/>
</dbReference>
<feature type="compositionally biased region" description="Polar residues" evidence="1">
    <location>
        <begin position="665"/>
        <end position="683"/>
    </location>
</feature>
<dbReference type="InterPro" id="IPR001849">
    <property type="entry name" value="PH_domain"/>
</dbReference>
<name>A0A0K6GF31_9AGAM</name>
<feature type="domain" description="Calponin-homology (CH)" evidence="4">
    <location>
        <begin position="974"/>
        <end position="1081"/>
    </location>
</feature>
<dbReference type="PROSITE" id="PS50003">
    <property type="entry name" value="PH_DOMAIN"/>
    <property type="match status" value="1"/>
</dbReference>
<dbReference type="Pfam" id="PF00169">
    <property type="entry name" value="PH"/>
    <property type="match status" value="1"/>
</dbReference>
<evidence type="ECO:0000313" key="6">
    <source>
        <dbReference type="Proteomes" id="UP000044841"/>
    </source>
</evidence>
<feature type="region of interest" description="Disordered" evidence="1">
    <location>
        <begin position="261"/>
        <end position="298"/>
    </location>
</feature>
<evidence type="ECO:0000259" key="2">
    <source>
        <dbReference type="PROSITE" id="PS50003"/>
    </source>
</evidence>
<protein>
    <submittedName>
        <fullName evidence="5">Receptor tyrosine-protein kinase erbB-2</fullName>
    </submittedName>
</protein>
<gene>
    <name evidence="5" type="ORF">RSOLAG22IIIB_12455</name>
</gene>
<dbReference type="InterPro" id="IPR008271">
    <property type="entry name" value="Ser/Thr_kinase_AS"/>
</dbReference>
<dbReference type="AlphaFoldDB" id="A0A0K6GF31"/>
<feature type="compositionally biased region" description="Basic and acidic residues" evidence="1">
    <location>
        <begin position="271"/>
        <end position="280"/>
    </location>
</feature>
<dbReference type="SUPFAM" id="SSF47576">
    <property type="entry name" value="Calponin-homology domain, CH-domain"/>
    <property type="match status" value="1"/>
</dbReference>
<feature type="compositionally biased region" description="Basic and acidic residues" evidence="1">
    <location>
        <begin position="909"/>
        <end position="922"/>
    </location>
</feature>
<dbReference type="PROSITE" id="PS00108">
    <property type="entry name" value="PROTEIN_KINASE_ST"/>
    <property type="match status" value="1"/>
</dbReference>
<accession>A0A0K6GF31</accession>
<dbReference type="SUPFAM" id="SSF56112">
    <property type="entry name" value="Protein kinase-like (PK-like)"/>
    <property type="match status" value="1"/>
</dbReference>
<keyword evidence="5" id="KW-0675">Receptor</keyword>
<dbReference type="SUPFAM" id="SSF50729">
    <property type="entry name" value="PH domain-like"/>
    <property type="match status" value="1"/>
</dbReference>
<dbReference type="InterPro" id="IPR036872">
    <property type="entry name" value="CH_dom_sf"/>
</dbReference>
<proteinExistence type="predicted"/>
<feature type="compositionally biased region" description="Polar residues" evidence="1">
    <location>
        <begin position="643"/>
        <end position="652"/>
    </location>
</feature>
<dbReference type="InterPro" id="IPR051681">
    <property type="entry name" value="Ser/Thr_Kinases-Pseudokinases"/>
</dbReference>
<dbReference type="Pfam" id="PF07714">
    <property type="entry name" value="PK_Tyr_Ser-Thr"/>
    <property type="match status" value="1"/>
</dbReference>
<evidence type="ECO:0000259" key="3">
    <source>
        <dbReference type="PROSITE" id="PS50011"/>
    </source>
</evidence>
<dbReference type="PANTHER" id="PTHR44329">
    <property type="entry name" value="SERINE/THREONINE-PROTEIN KINASE TNNI3K-RELATED"/>
    <property type="match status" value="1"/>
</dbReference>
<dbReference type="GO" id="GO:0005737">
    <property type="term" value="C:cytoplasm"/>
    <property type="evidence" value="ECO:0007669"/>
    <property type="project" value="UniProtKB-ARBA"/>
</dbReference>
<evidence type="ECO:0000313" key="5">
    <source>
        <dbReference type="EMBL" id="CUA76969.1"/>
    </source>
</evidence>
<dbReference type="InterPro" id="IPR011009">
    <property type="entry name" value="Kinase-like_dom_sf"/>
</dbReference>
<feature type="region of interest" description="Disordered" evidence="1">
    <location>
        <begin position="643"/>
        <end position="688"/>
    </location>
</feature>
<dbReference type="Gene3D" id="1.10.510.10">
    <property type="entry name" value="Transferase(Phosphotransferase) domain 1"/>
    <property type="match status" value="1"/>
</dbReference>
<keyword evidence="5" id="KW-0418">Kinase</keyword>
<reference evidence="5 6" key="1">
    <citation type="submission" date="2015-07" db="EMBL/GenBank/DDBJ databases">
        <authorList>
            <person name="Noorani M."/>
        </authorList>
    </citation>
    <scope>NUCLEOTIDE SEQUENCE [LARGE SCALE GENOMIC DNA]</scope>
    <source>
        <strain evidence="5">BBA 69670</strain>
    </source>
</reference>
<feature type="domain" description="PH" evidence="2">
    <location>
        <begin position="778"/>
        <end position="874"/>
    </location>
</feature>
<dbReference type="InterPro" id="IPR000719">
    <property type="entry name" value="Prot_kinase_dom"/>
</dbReference>